<evidence type="ECO:0000256" key="5">
    <source>
        <dbReference type="ARBA" id="ARBA00022840"/>
    </source>
</evidence>
<organism evidence="8 9">
    <name type="scientific">Bacillus cereus HuA4-10</name>
    <dbReference type="NCBI Taxonomy" id="1053206"/>
    <lineage>
        <taxon>Bacteria</taxon>
        <taxon>Bacillati</taxon>
        <taxon>Bacillota</taxon>
        <taxon>Bacilli</taxon>
        <taxon>Bacillales</taxon>
        <taxon>Bacillaceae</taxon>
        <taxon>Bacillus</taxon>
        <taxon>Bacillus cereus group</taxon>
    </lineage>
</organism>
<reference evidence="8 9" key="1">
    <citation type="submission" date="2012-04" db="EMBL/GenBank/DDBJ databases">
        <title>The Genome Sequence of Bacillus cereus HuA4-10.</title>
        <authorList>
            <consortium name="The Broad Institute Genome Sequencing Platform"/>
            <consortium name="The Broad Institute Genome Sequencing Center for Infectious Disease"/>
            <person name="Feldgarden M."/>
            <person name="Van der Auwera G.A."/>
            <person name="Mahillon J."/>
            <person name="Duprez V."/>
            <person name="Timmery S."/>
            <person name="Mattelet C."/>
            <person name="Dierick K."/>
            <person name="Sun M."/>
            <person name="Yu Z."/>
            <person name="Zhu L."/>
            <person name="Hu X."/>
            <person name="Shank E.B."/>
            <person name="Swiecicka I."/>
            <person name="Hansen B.M."/>
            <person name="Andrup L."/>
            <person name="Young S.K."/>
            <person name="Zeng Q."/>
            <person name="Gargeya S."/>
            <person name="Fitzgerald M."/>
            <person name="Haas B."/>
            <person name="Abouelleil A."/>
            <person name="Alvarado L."/>
            <person name="Arachchi H.M."/>
            <person name="Berlin A."/>
            <person name="Chapman S.B."/>
            <person name="Goldberg J."/>
            <person name="Griggs A."/>
            <person name="Gujja S."/>
            <person name="Hansen M."/>
            <person name="Howarth C."/>
            <person name="Imamovic A."/>
            <person name="Larimer J."/>
            <person name="McCowen C."/>
            <person name="Montmayeur A."/>
            <person name="Murphy C."/>
            <person name="Neiman D."/>
            <person name="Pearson M."/>
            <person name="Priest M."/>
            <person name="Roberts A."/>
            <person name="Saif S."/>
            <person name="Shea T."/>
            <person name="Sisk P."/>
            <person name="Sykes S."/>
            <person name="Wortman J."/>
            <person name="Nusbaum C."/>
            <person name="Birren B."/>
        </authorList>
    </citation>
    <scope>NUCLEOTIDE SEQUENCE [LARGE SCALE GENOMIC DNA]</scope>
    <source>
        <strain evidence="8 9">HuA4-10</strain>
    </source>
</reference>
<dbReference type="Proteomes" id="UP000006977">
    <property type="component" value="Unassembled WGS sequence"/>
</dbReference>
<proteinExistence type="predicted"/>
<feature type="domain" description="ABC transporter" evidence="7">
    <location>
        <begin position="14"/>
        <end position="251"/>
    </location>
</feature>
<dbReference type="InterPro" id="IPR003439">
    <property type="entry name" value="ABC_transporter-like_ATP-bd"/>
</dbReference>
<name>J8AJJ6_BACCE</name>
<evidence type="ECO:0000256" key="2">
    <source>
        <dbReference type="ARBA" id="ARBA00022448"/>
    </source>
</evidence>
<keyword evidence="5" id="KW-0067">ATP-binding</keyword>
<evidence type="ECO:0000259" key="7">
    <source>
        <dbReference type="PROSITE" id="PS50893"/>
    </source>
</evidence>
<evidence type="ECO:0000313" key="8">
    <source>
        <dbReference type="EMBL" id="EJQ81803.1"/>
    </source>
</evidence>
<dbReference type="InterPro" id="IPR017871">
    <property type="entry name" value="ABC_transporter-like_CS"/>
</dbReference>
<dbReference type="PATRIC" id="fig|1053206.3.peg.2075"/>
<dbReference type="PIRSF" id="PIRSF039085">
    <property type="entry name" value="ABC_ATPase_HisP"/>
    <property type="match status" value="1"/>
</dbReference>
<keyword evidence="6" id="KW-0472">Membrane</keyword>
<dbReference type="AlphaFoldDB" id="J8AJJ6"/>
<dbReference type="SMART" id="SM00382">
    <property type="entry name" value="AAA"/>
    <property type="match status" value="1"/>
</dbReference>
<dbReference type="PANTHER" id="PTHR43166:SF35">
    <property type="entry name" value="L-CYSTINE IMPORT ATP-BINDING PROTEIN TCYN"/>
    <property type="match status" value="1"/>
</dbReference>
<protein>
    <recommendedName>
        <fullName evidence="7">ABC transporter domain-containing protein</fullName>
    </recommendedName>
</protein>
<dbReference type="EMBL" id="AHEA01000018">
    <property type="protein sequence ID" value="EJQ81803.1"/>
    <property type="molecule type" value="Genomic_DNA"/>
</dbReference>
<dbReference type="Gene3D" id="3.40.50.300">
    <property type="entry name" value="P-loop containing nucleotide triphosphate hydrolases"/>
    <property type="match status" value="1"/>
</dbReference>
<evidence type="ECO:0000256" key="3">
    <source>
        <dbReference type="ARBA" id="ARBA00022475"/>
    </source>
</evidence>
<dbReference type="InterPro" id="IPR030679">
    <property type="entry name" value="ABC_ATPase_HisP-typ"/>
</dbReference>
<dbReference type="CDD" id="cd03262">
    <property type="entry name" value="ABC_HisP_GlnQ"/>
    <property type="match status" value="1"/>
</dbReference>
<dbReference type="SUPFAM" id="SSF52540">
    <property type="entry name" value="P-loop containing nucleoside triphosphate hydrolases"/>
    <property type="match status" value="1"/>
</dbReference>
<dbReference type="Pfam" id="PF00005">
    <property type="entry name" value="ABC_tran"/>
    <property type="match status" value="1"/>
</dbReference>
<dbReference type="GO" id="GO:0005886">
    <property type="term" value="C:plasma membrane"/>
    <property type="evidence" value="ECO:0007669"/>
    <property type="project" value="UniProtKB-SubCell"/>
</dbReference>
<dbReference type="GO" id="GO:0016887">
    <property type="term" value="F:ATP hydrolysis activity"/>
    <property type="evidence" value="ECO:0007669"/>
    <property type="project" value="InterPro"/>
</dbReference>
<dbReference type="HOGENOM" id="CLU_000604_1_22_9"/>
<evidence type="ECO:0000256" key="6">
    <source>
        <dbReference type="ARBA" id="ARBA00023136"/>
    </source>
</evidence>
<accession>J8AJJ6</accession>
<evidence type="ECO:0000256" key="1">
    <source>
        <dbReference type="ARBA" id="ARBA00004202"/>
    </source>
</evidence>
<evidence type="ECO:0000313" key="9">
    <source>
        <dbReference type="Proteomes" id="UP000006977"/>
    </source>
</evidence>
<dbReference type="GO" id="GO:0015424">
    <property type="term" value="F:ABC-type amino acid transporter activity"/>
    <property type="evidence" value="ECO:0007669"/>
    <property type="project" value="InterPro"/>
</dbReference>
<comment type="caution">
    <text evidence="8">The sequence shown here is derived from an EMBL/GenBank/DDBJ whole genome shotgun (WGS) entry which is preliminary data.</text>
</comment>
<sequence>MHRIYKRNEVIYVIELKNLYKSYKHNEVLKGISLTVKKGEVVVIIGPSGSGKSTLLRCLNLLEQPDDGSIRIEDLEIHTKKLYQKEIIKLRQKTAMVFQNYNLFKNKTALQNITMALTVVQRKSEVEAKEIARDLLKQVGLADKEDSYPMMLSGGQQQRVGIARAMALNPAVLLFDEPTSALDPELVNEVLQVIKDLARQHITMVIVTHEMNFAKEVADRIIFMADGIIVEQGTPEEIFRNPQNERTKKFLRQLNASEEGNHFVI</sequence>
<comment type="subcellular location">
    <subcellularLocation>
        <location evidence="1">Cell membrane</location>
        <topology evidence="1">Peripheral membrane protein</topology>
    </subcellularLocation>
</comment>
<keyword evidence="2" id="KW-0813">Transport</keyword>
<gene>
    <name evidence="8" type="ORF">IGC_02042</name>
</gene>
<dbReference type="PROSITE" id="PS50893">
    <property type="entry name" value="ABC_TRANSPORTER_2"/>
    <property type="match status" value="1"/>
</dbReference>
<evidence type="ECO:0000256" key="4">
    <source>
        <dbReference type="ARBA" id="ARBA00022741"/>
    </source>
</evidence>
<keyword evidence="3" id="KW-1003">Cell membrane</keyword>
<dbReference type="GO" id="GO:0005524">
    <property type="term" value="F:ATP binding"/>
    <property type="evidence" value="ECO:0007669"/>
    <property type="project" value="UniProtKB-KW"/>
</dbReference>
<dbReference type="InterPro" id="IPR027417">
    <property type="entry name" value="P-loop_NTPase"/>
</dbReference>
<dbReference type="InterPro" id="IPR050086">
    <property type="entry name" value="MetN_ABC_transporter-like"/>
</dbReference>
<dbReference type="InterPro" id="IPR003593">
    <property type="entry name" value="AAA+_ATPase"/>
</dbReference>
<keyword evidence="4" id="KW-0547">Nucleotide-binding</keyword>
<dbReference type="PROSITE" id="PS00211">
    <property type="entry name" value="ABC_TRANSPORTER_1"/>
    <property type="match status" value="1"/>
</dbReference>
<dbReference type="PANTHER" id="PTHR43166">
    <property type="entry name" value="AMINO ACID IMPORT ATP-BINDING PROTEIN"/>
    <property type="match status" value="1"/>
</dbReference>
<dbReference type="FunFam" id="3.40.50.300:FF:000020">
    <property type="entry name" value="Amino acid ABC transporter ATP-binding component"/>
    <property type="match status" value="1"/>
</dbReference>